<accession>A0A928VKJ1</accession>
<evidence type="ECO:0000313" key="2">
    <source>
        <dbReference type="Proteomes" id="UP000625316"/>
    </source>
</evidence>
<dbReference type="AlphaFoldDB" id="A0A928VKJ1"/>
<sequence length="111" mass="12058">MTNQDLETLENFELWLRSQQPTTVVGKSATTCGCPLANWGKSVLGGQTFVDGGELWAESSQGTVSFYLSEMCALFVQKVDGFIASDITASEAIEILQECRWEIAATTLGVE</sequence>
<dbReference type="EMBL" id="JADEXQ010000032">
    <property type="protein sequence ID" value="MBE9030283.1"/>
    <property type="molecule type" value="Genomic_DNA"/>
</dbReference>
<name>A0A928VKJ1_9CYAN</name>
<proteinExistence type="predicted"/>
<dbReference type="RefSeq" id="WP_264325108.1">
    <property type="nucleotide sequence ID" value="NZ_JADEXQ010000032.1"/>
</dbReference>
<comment type="caution">
    <text evidence="1">The sequence shown here is derived from an EMBL/GenBank/DDBJ whole genome shotgun (WGS) entry which is preliminary data.</text>
</comment>
<organism evidence="1 2">
    <name type="scientific">Romeriopsis navalis LEGE 11480</name>
    <dbReference type="NCBI Taxonomy" id="2777977"/>
    <lineage>
        <taxon>Bacteria</taxon>
        <taxon>Bacillati</taxon>
        <taxon>Cyanobacteriota</taxon>
        <taxon>Cyanophyceae</taxon>
        <taxon>Leptolyngbyales</taxon>
        <taxon>Leptolyngbyaceae</taxon>
        <taxon>Romeriopsis</taxon>
        <taxon>Romeriopsis navalis</taxon>
    </lineage>
</organism>
<reference evidence="1" key="1">
    <citation type="submission" date="2020-10" db="EMBL/GenBank/DDBJ databases">
        <authorList>
            <person name="Castelo-Branco R."/>
            <person name="Eusebio N."/>
            <person name="Adriana R."/>
            <person name="Vieira A."/>
            <person name="Brugerolle De Fraissinette N."/>
            <person name="Rezende De Castro R."/>
            <person name="Schneider M.P."/>
            <person name="Vasconcelos V."/>
            <person name="Leao P.N."/>
        </authorList>
    </citation>
    <scope>NUCLEOTIDE SEQUENCE</scope>
    <source>
        <strain evidence="1">LEGE 11480</strain>
    </source>
</reference>
<dbReference type="Proteomes" id="UP000625316">
    <property type="component" value="Unassembled WGS sequence"/>
</dbReference>
<keyword evidence="2" id="KW-1185">Reference proteome</keyword>
<gene>
    <name evidence="1" type="ORF">IQ266_11125</name>
</gene>
<protein>
    <submittedName>
        <fullName evidence="1">Uncharacterized protein</fullName>
    </submittedName>
</protein>
<evidence type="ECO:0000313" key="1">
    <source>
        <dbReference type="EMBL" id="MBE9030283.1"/>
    </source>
</evidence>